<dbReference type="EC" id="3.5.1.115" evidence="2"/>
<protein>
    <submittedName>
        <fullName evidence="2">Mycothiol S-conjugate amidase</fullName>
        <ecNumber evidence="2">3.5.1.115</ecNumber>
    </submittedName>
</protein>
<dbReference type="GO" id="GO:0016811">
    <property type="term" value="F:hydrolase activity, acting on carbon-nitrogen (but not peptide) bonds, in linear amides"/>
    <property type="evidence" value="ECO:0007669"/>
    <property type="project" value="TreeGrafter"/>
</dbReference>
<dbReference type="PANTHER" id="PTHR12993:SF26">
    <property type="entry name" value="1D-MYO-INOSITOL 2-ACETAMIDO-2-DEOXY-ALPHA-D-GLUCOPYRANOSIDE DEACETYLASE"/>
    <property type="match status" value="1"/>
</dbReference>
<dbReference type="OrthoDB" id="158614at2"/>
<accession>A0A2K8P732</accession>
<dbReference type="PANTHER" id="PTHR12993">
    <property type="entry name" value="N-ACETYLGLUCOSAMINYL-PHOSPHATIDYLINOSITOL DE-N-ACETYLASE-RELATED"/>
    <property type="match status" value="1"/>
</dbReference>
<dbReference type="SUPFAM" id="SSF102588">
    <property type="entry name" value="LmbE-like"/>
    <property type="match status" value="1"/>
</dbReference>
<keyword evidence="3" id="KW-1185">Reference proteome</keyword>
<keyword evidence="1" id="KW-0862">Zinc</keyword>
<sequence>MTGHPAPAPSLLGVFAHPDDESLLAGGVLARHAAAGAHTAVVTATWAPDSHRAPELAEALGILGAGTPRMLGYADARVPGSAPGRARLLDAPLDEVVARLVRHVRELRADVVVTHDGYGQLTGHPDHVRTHRATLLAVHAAGLEHLHPEAGEPWQPGALYLATHPHSGVGELGALLRGVGKTVLSVPDEHVTATVDVRPWLDRKWSAIAAHRSEAKRERPLPGLLSRLPAEDRDRILATEWYTRLTPRPAPGREDALTA</sequence>
<evidence type="ECO:0000256" key="1">
    <source>
        <dbReference type="ARBA" id="ARBA00022833"/>
    </source>
</evidence>
<proteinExistence type="predicted"/>
<organism evidence="2 3">
    <name type="scientific">Streptomyces lavendulae subsp. lavendulae</name>
    <dbReference type="NCBI Taxonomy" id="58340"/>
    <lineage>
        <taxon>Bacteria</taxon>
        <taxon>Bacillati</taxon>
        <taxon>Actinomycetota</taxon>
        <taxon>Actinomycetes</taxon>
        <taxon>Kitasatosporales</taxon>
        <taxon>Streptomycetaceae</taxon>
        <taxon>Streptomyces</taxon>
    </lineage>
</organism>
<dbReference type="EMBL" id="CP024985">
    <property type="protein sequence ID" value="ATZ22557.1"/>
    <property type="molecule type" value="Genomic_DNA"/>
</dbReference>
<dbReference type="GeneID" id="49381796"/>
<keyword evidence="2" id="KW-0378">Hydrolase</keyword>
<dbReference type="AlphaFoldDB" id="A0A2K8P732"/>
<reference evidence="2 3" key="1">
    <citation type="submission" date="2017-11" db="EMBL/GenBank/DDBJ databases">
        <title>Complete genome sequence of Streptomyces lavendulae subsp. lavendulae CCM 3239 (formerly 'Streptomyces aureofaciens CCM 3239'), the producer of the angucycline-type antibiotic auricin.</title>
        <authorList>
            <person name="Busche T."/>
            <person name="Novakova R."/>
            <person name="Al'Dilaimi A."/>
            <person name="Homerova D."/>
            <person name="Feckova L."/>
            <person name="Rezuchova B."/>
            <person name="Mingyar E."/>
            <person name="Csolleiova D."/>
            <person name="Bekeova C."/>
            <person name="Winkler A."/>
            <person name="Sevcikova B."/>
            <person name="Kalinowski J."/>
            <person name="Kormanec J."/>
            <person name="Ruckert C."/>
        </authorList>
    </citation>
    <scope>NUCLEOTIDE SEQUENCE [LARGE SCALE GENOMIC DNA]</scope>
    <source>
        <strain evidence="2 3">CCM 3239</strain>
    </source>
</reference>
<dbReference type="GO" id="GO:0016137">
    <property type="term" value="P:glycoside metabolic process"/>
    <property type="evidence" value="ECO:0007669"/>
    <property type="project" value="UniProtKB-ARBA"/>
</dbReference>
<dbReference type="RefSeq" id="WP_030229188.1">
    <property type="nucleotide sequence ID" value="NZ_CP024985.1"/>
</dbReference>
<dbReference type="Pfam" id="PF02585">
    <property type="entry name" value="PIG-L"/>
    <property type="match status" value="1"/>
</dbReference>
<dbReference type="InterPro" id="IPR003737">
    <property type="entry name" value="GlcNAc_PI_deacetylase-related"/>
</dbReference>
<evidence type="ECO:0000313" key="3">
    <source>
        <dbReference type="Proteomes" id="UP000231791"/>
    </source>
</evidence>
<name>A0A2K8P732_STRLA</name>
<dbReference type="Gene3D" id="3.40.50.10320">
    <property type="entry name" value="LmbE-like"/>
    <property type="match status" value="1"/>
</dbReference>
<gene>
    <name evidence="2" type="primary">mca2</name>
    <name evidence="2" type="ORF">SLAV_03235</name>
</gene>
<dbReference type="Proteomes" id="UP000231791">
    <property type="component" value="Chromosome"/>
</dbReference>
<dbReference type="InterPro" id="IPR024078">
    <property type="entry name" value="LmbE-like_dom_sf"/>
</dbReference>
<evidence type="ECO:0000313" key="2">
    <source>
        <dbReference type="EMBL" id="ATZ22557.1"/>
    </source>
</evidence>
<dbReference type="KEGG" id="slx:SLAV_03235"/>